<evidence type="ECO:0000313" key="2">
    <source>
        <dbReference type="EMBL" id="HIR02370.1"/>
    </source>
</evidence>
<feature type="domain" description="Transposase IS200-like" evidence="1">
    <location>
        <begin position="9"/>
        <end position="124"/>
    </location>
</feature>
<organism evidence="2 3">
    <name type="scientific">Candidatus Aveggerthella stercoripullorum</name>
    <dbReference type="NCBI Taxonomy" id="2840688"/>
    <lineage>
        <taxon>Bacteria</taxon>
        <taxon>Bacillati</taxon>
        <taxon>Actinomycetota</taxon>
        <taxon>Coriobacteriia</taxon>
        <taxon>Eggerthellales</taxon>
        <taxon>Eggerthellaceae</taxon>
        <taxon>Eggerthellaceae incertae sedis</taxon>
        <taxon>Candidatus Aveggerthella</taxon>
    </lineage>
</organism>
<dbReference type="PANTHER" id="PTHR34322:SF2">
    <property type="entry name" value="TRANSPOSASE IS200-LIKE DOMAIN-CONTAINING PROTEIN"/>
    <property type="match status" value="1"/>
</dbReference>
<evidence type="ECO:0000259" key="1">
    <source>
        <dbReference type="SMART" id="SM01321"/>
    </source>
</evidence>
<dbReference type="Proteomes" id="UP000824261">
    <property type="component" value="Unassembled WGS sequence"/>
</dbReference>
<dbReference type="AlphaFoldDB" id="A0A9D1A1D7"/>
<dbReference type="Gene3D" id="3.30.70.1290">
    <property type="entry name" value="Transposase IS200-like"/>
    <property type="match status" value="1"/>
</dbReference>
<gene>
    <name evidence="2" type="ORF">IAA69_08955</name>
</gene>
<dbReference type="PANTHER" id="PTHR34322">
    <property type="entry name" value="TRANSPOSASE, Y1_TNP DOMAIN-CONTAINING"/>
    <property type="match status" value="1"/>
</dbReference>
<dbReference type="GO" id="GO:0003677">
    <property type="term" value="F:DNA binding"/>
    <property type="evidence" value="ECO:0007669"/>
    <property type="project" value="InterPro"/>
</dbReference>
<dbReference type="EMBL" id="DVGB01000109">
    <property type="protein sequence ID" value="HIR02370.1"/>
    <property type="molecule type" value="Genomic_DNA"/>
</dbReference>
<evidence type="ECO:0000313" key="3">
    <source>
        <dbReference type="Proteomes" id="UP000824261"/>
    </source>
</evidence>
<dbReference type="InterPro" id="IPR002686">
    <property type="entry name" value="Transposase_17"/>
</dbReference>
<dbReference type="SMART" id="SM01321">
    <property type="entry name" value="Y1_Tnp"/>
    <property type="match status" value="1"/>
</dbReference>
<comment type="caution">
    <text evidence="2">The sequence shown here is derived from an EMBL/GenBank/DDBJ whole genome shotgun (WGS) entry which is preliminary data.</text>
</comment>
<accession>A0A9D1A1D7</accession>
<reference evidence="2" key="1">
    <citation type="submission" date="2020-10" db="EMBL/GenBank/DDBJ databases">
        <authorList>
            <person name="Gilroy R."/>
        </authorList>
    </citation>
    <scope>NUCLEOTIDE SEQUENCE</scope>
    <source>
        <strain evidence="2">ChiGjej1B1-2707</strain>
    </source>
</reference>
<dbReference type="GO" id="GO:0004803">
    <property type="term" value="F:transposase activity"/>
    <property type="evidence" value="ECO:0007669"/>
    <property type="project" value="InterPro"/>
</dbReference>
<dbReference type="Pfam" id="PF01797">
    <property type="entry name" value="Y1_Tnp"/>
    <property type="match status" value="1"/>
</dbReference>
<dbReference type="InterPro" id="IPR036515">
    <property type="entry name" value="Transposase_17_sf"/>
</dbReference>
<sequence>MPRPARAESPVNLYHVTMRGIGRQLIFEDDADRKSFLARLKNVLDASGSIDCLAWCLMVNHVHLLFEGPLQGLSILMRTLGAGYAAYFNARHDRVGHLFQGRFGSEPVMDERQLLATVRYIHLNPTKAYGIPAAAYSWSSYQELLGGKSFLANRDRVISLFGDVDFASFHESYAGDEDGAAVPSRGRIGDDEALRIAISIATPHSLSDVKALPKKERNELLRRFRSAGLTIKQIERLTSIGRGIIARV</sequence>
<dbReference type="GO" id="GO:0006313">
    <property type="term" value="P:DNA transposition"/>
    <property type="evidence" value="ECO:0007669"/>
    <property type="project" value="InterPro"/>
</dbReference>
<name>A0A9D1A1D7_9ACTN</name>
<reference evidence="2" key="2">
    <citation type="journal article" date="2021" name="PeerJ">
        <title>Extensive microbial diversity within the chicken gut microbiome revealed by metagenomics and culture.</title>
        <authorList>
            <person name="Gilroy R."/>
            <person name="Ravi A."/>
            <person name="Getino M."/>
            <person name="Pursley I."/>
            <person name="Horton D.L."/>
            <person name="Alikhan N.F."/>
            <person name="Baker D."/>
            <person name="Gharbi K."/>
            <person name="Hall N."/>
            <person name="Watson M."/>
            <person name="Adriaenssens E.M."/>
            <person name="Foster-Nyarko E."/>
            <person name="Jarju S."/>
            <person name="Secka A."/>
            <person name="Antonio M."/>
            <person name="Oren A."/>
            <person name="Chaudhuri R.R."/>
            <person name="La Ragione R."/>
            <person name="Hildebrand F."/>
            <person name="Pallen M.J."/>
        </authorList>
    </citation>
    <scope>NUCLEOTIDE SEQUENCE</scope>
    <source>
        <strain evidence="2">ChiGjej1B1-2707</strain>
    </source>
</reference>
<proteinExistence type="predicted"/>
<protein>
    <submittedName>
        <fullName evidence="2">Transposase</fullName>
    </submittedName>
</protein>
<dbReference type="SUPFAM" id="SSF143422">
    <property type="entry name" value="Transposase IS200-like"/>
    <property type="match status" value="1"/>
</dbReference>